<feature type="transmembrane region" description="Helical" evidence="2">
    <location>
        <begin position="41"/>
        <end position="67"/>
    </location>
</feature>
<protein>
    <submittedName>
        <fullName evidence="4">Zinc-ribbon domain-containing protein</fullName>
    </submittedName>
</protein>
<proteinExistence type="predicted"/>
<keyword evidence="5" id="KW-1185">Reference proteome</keyword>
<dbReference type="AlphaFoldDB" id="A0A7X2ZBC0"/>
<dbReference type="EMBL" id="WNZX01000007">
    <property type="protein sequence ID" value="MUG71150.1"/>
    <property type="molecule type" value="Genomic_DNA"/>
</dbReference>
<keyword evidence="2" id="KW-0472">Membrane</keyword>
<keyword evidence="2" id="KW-0812">Transmembrane</keyword>
<feature type="compositionally biased region" description="Basic and acidic residues" evidence="1">
    <location>
        <begin position="85"/>
        <end position="95"/>
    </location>
</feature>
<keyword evidence="2" id="KW-1133">Transmembrane helix</keyword>
<name>A0A7X2ZBC0_9BACL</name>
<dbReference type="Pfam" id="PF13240">
    <property type="entry name" value="Zn_Ribbon_1"/>
    <property type="match status" value="1"/>
</dbReference>
<evidence type="ECO:0000259" key="3">
    <source>
        <dbReference type="Pfam" id="PF13240"/>
    </source>
</evidence>
<feature type="region of interest" description="Disordered" evidence="1">
    <location>
        <begin position="85"/>
        <end position="120"/>
    </location>
</feature>
<accession>A0A7X2ZBC0</accession>
<feature type="domain" description="Zinc-ribbon" evidence="3">
    <location>
        <begin position="119"/>
        <end position="139"/>
    </location>
</feature>
<evidence type="ECO:0000256" key="2">
    <source>
        <dbReference type="SAM" id="Phobius"/>
    </source>
</evidence>
<reference evidence="4 5" key="1">
    <citation type="submission" date="2019-11" db="EMBL/GenBank/DDBJ databases">
        <title>Draft genome sequences of five Paenibacillus species of dairy origin.</title>
        <authorList>
            <person name="Olajide A.M."/>
            <person name="Chen S."/>
            <person name="Lapointe G."/>
        </authorList>
    </citation>
    <scope>NUCLEOTIDE SEQUENCE [LARGE SCALE GENOMIC DNA]</scope>
    <source>
        <strain evidence="4 5">2CS3</strain>
    </source>
</reference>
<organism evidence="4 5">
    <name type="scientific">Paenibacillus validus</name>
    <dbReference type="NCBI Taxonomy" id="44253"/>
    <lineage>
        <taxon>Bacteria</taxon>
        <taxon>Bacillati</taxon>
        <taxon>Bacillota</taxon>
        <taxon>Bacilli</taxon>
        <taxon>Bacillales</taxon>
        <taxon>Paenibacillaceae</taxon>
        <taxon>Paenibacillus</taxon>
    </lineage>
</organism>
<dbReference type="Proteomes" id="UP000450917">
    <property type="component" value="Unassembled WGS sequence"/>
</dbReference>
<evidence type="ECO:0000313" key="4">
    <source>
        <dbReference type="EMBL" id="MUG71150.1"/>
    </source>
</evidence>
<dbReference type="InterPro" id="IPR026870">
    <property type="entry name" value="Zinc_ribbon_dom"/>
</dbReference>
<comment type="caution">
    <text evidence="4">The sequence shown here is derived from an EMBL/GenBank/DDBJ whole genome shotgun (WGS) entry which is preliminary data.</text>
</comment>
<gene>
    <name evidence="4" type="ORF">GNP93_10690</name>
</gene>
<evidence type="ECO:0000313" key="5">
    <source>
        <dbReference type="Proteomes" id="UP000450917"/>
    </source>
</evidence>
<sequence>MKSIKPGRGPSAMGAAGSLFAVIFGIFWTIMAFSITRDAPFPLVGIVFPLFGFVFIGFGIVQAVYHFKNATGRNRMSTFDIVDADREPDPLDRFAGRPPRASRGNESADRSADSGGKSFCPYCGDKIEASYRYCPKCGESV</sequence>
<feature type="transmembrane region" description="Helical" evidence="2">
    <location>
        <begin position="12"/>
        <end position="35"/>
    </location>
</feature>
<evidence type="ECO:0000256" key="1">
    <source>
        <dbReference type="SAM" id="MobiDB-lite"/>
    </source>
</evidence>